<evidence type="ECO:0000313" key="2">
    <source>
        <dbReference type="EMBL" id="PWA20980.1"/>
    </source>
</evidence>
<dbReference type="AlphaFoldDB" id="A0A315VC59"/>
<feature type="region of interest" description="Disordered" evidence="1">
    <location>
        <begin position="65"/>
        <end position="86"/>
    </location>
</feature>
<accession>A0A315VC59</accession>
<name>A0A315VC59_GAMAF</name>
<evidence type="ECO:0000256" key="1">
    <source>
        <dbReference type="SAM" id="MobiDB-lite"/>
    </source>
</evidence>
<keyword evidence="3" id="KW-1185">Reference proteome</keyword>
<sequence>MLLPGNSSHIEDDRKQLQDYPEDGLWAHSSRPISLQQRWPEQEERRGMGTTEATLRMEHMEVKDEWQDEDFPRPLPEYEDMDPSCGLTDNRVCKYRTITG</sequence>
<dbReference type="Proteomes" id="UP000250572">
    <property type="component" value="Unassembled WGS sequence"/>
</dbReference>
<organism evidence="2 3">
    <name type="scientific">Gambusia affinis</name>
    <name type="common">Western mosquitofish</name>
    <name type="synonym">Heterandria affinis</name>
    <dbReference type="NCBI Taxonomy" id="33528"/>
    <lineage>
        <taxon>Eukaryota</taxon>
        <taxon>Metazoa</taxon>
        <taxon>Chordata</taxon>
        <taxon>Craniata</taxon>
        <taxon>Vertebrata</taxon>
        <taxon>Euteleostomi</taxon>
        <taxon>Actinopterygii</taxon>
        <taxon>Neopterygii</taxon>
        <taxon>Teleostei</taxon>
        <taxon>Neoteleostei</taxon>
        <taxon>Acanthomorphata</taxon>
        <taxon>Ovalentaria</taxon>
        <taxon>Atherinomorphae</taxon>
        <taxon>Cyprinodontiformes</taxon>
        <taxon>Poeciliidae</taxon>
        <taxon>Poeciliinae</taxon>
        <taxon>Gambusia</taxon>
    </lineage>
</organism>
<reference evidence="2 3" key="1">
    <citation type="journal article" date="2018" name="G3 (Bethesda)">
        <title>A High-Quality Reference Genome for the Invasive Mosquitofish Gambusia affinis Using a Chicago Library.</title>
        <authorList>
            <person name="Hoffberg S.L."/>
            <person name="Troendle N.J."/>
            <person name="Glenn T.C."/>
            <person name="Mahmud O."/>
            <person name="Louha S."/>
            <person name="Chalopin D."/>
            <person name="Bennetzen J.L."/>
            <person name="Mauricio R."/>
        </authorList>
    </citation>
    <scope>NUCLEOTIDE SEQUENCE [LARGE SCALE GENOMIC DNA]</scope>
    <source>
        <strain evidence="2">NE01/NJP1002.9</strain>
        <tissue evidence="2">Muscle</tissue>
    </source>
</reference>
<dbReference type="EMBL" id="NHOQ01001926">
    <property type="protein sequence ID" value="PWA20980.1"/>
    <property type="molecule type" value="Genomic_DNA"/>
</dbReference>
<gene>
    <name evidence="2" type="ORF">CCH79_00007141</name>
</gene>
<comment type="caution">
    <text evidence="2">The sequence shown here is derived from an EMBL/GenBank/DDBJ whole genome shotgun (WGS) entry which is preliminary data.</text>
</comment>
<evidence type="ECO:0000313" key="3">
    <source>
        <dbReference type="Proteomes" id="UP000250572"/>
    </source>
</evidence>
<feature type="region of interest" description="Disordered" evidence="1">
    <location>
        <begin position="1"/>
        <end position="28"/>
    </location>
</feature>
<protein>
    <submittedName>
        <fullName evidence="2">Uncharacterized protein</fullName>
    </submittedName>
</protein>
<proteinExistence type="predicted"/>